<keyword evidence="3" id="KW-0378">Hydrolase</keyword>
<sequence>MSDSNLLVNYHDACVYESDLRLLESPTAWLNDACILFRLNWISQIRGRTRTSVADRSDNVLFLDPSVISFMMHQCDDDDLADLAQGWKLHQRKVVFVPVNDNHAASAHAFQIPGGGNHWSMMVVLIGMKNNSSSDMNEVKVKYLHFDSSVGCNERAARLVARRIQRAINLGSHAGEEAVVIECRTPQQNNGYDCGIFALGAAEALSDVSLLEGDLMPQSFEMALASFVADCGAAGFAGYLRHAISNDIKKLAGKL</sequence>
<gene>
    <name evidence="6" type="ORF">OAUR00152_LOCUS43046</name>
</gene>
<evidence type="ECO:0000256" key="1">
    <source>
        <dbReference type="ARBA" id="ARBA00005234"/>
    </source>
</evidence>
<name>A0A7S4NIS5_9STRA</name>
<dbReference type="GO" id="GO:0008234">
    <property type="term" value="F:cysteine-type peptidase activity"/>
    <property type="evidence" value="ECO:0007669"/>
    <property type="project" value="UniProtKB-KW"/>
</dbReference>
<reference evidence="6" key="1">
    <citation type="submission" date="2021-01" db="EMBL/GenBank/DDBJ databases">
        <authorList>
            <person name="Corre E."/>
            <person name="Pelletier E."/>
            <person name="Niang G."/>
            <person name="Scheremetjew M."/>
            <person name="Finn R."/>
            <person name="Kale V."/>
            <person name="Holt S."/>
            <person name="Cochrane G."/>
            <person name="Meng A."/>
            <person name="Brown T."/>
            <person name="Cohen L."/>
        </authorList>
    </citation>
    <scope>NUCLEOTIDE SEQUENCE</scope>
    <source>
        <strain evidence="6">Isolate 1302-5</strain>
    </source>
</reference>
<dbReference type="InterPro" id="IPR003653">
    <property type="entry name" value="Peptidase_C48_C"/>
</dbReference>
<dbReference type="Gene3D" id="3.40.395.10">
    <property type="entry name" value="Adenoviral Proteinase, Chain A"/>
    <property type="match status" value="1"/>
</dbReference>
<dbReference type="GO" id="GO:0019784">
    <property type="term" value="F:deNEDDylase activity"/>
    <property type="evidence" value="ECO:0007669"/>
    <property type="project" value="InterPro"/>
</dbReference>
<evidence type="ECO:0000259" key="5">
    <source>
        <dbReference type="PROSITE" id="PS50600"/>
    </source>
</evidence>
<dbReference type="AlphaFoldDB" id="A0A7S4NIS5"/>
<keyword evidence="4" id="KW-0788">Thiol protease</keyword>
<dbReference type="GO" id="GO:0000338">
    <property type="term" value="P:protein deneddylation"/>
    <property type="evidence" value="ECO:0007669"/>
    <property type="project" value="TreeGrafter"/>
</dbReference>
<evidence type="ECO:0000256" key="4">
    <source>
        <dbReference type="ARBA" id="ARBA00022807"/>
    </source>
</evidence>
<dbReference type="GO" id="GO:0006508">
    <property type="term" value="P:proteolysis"/>
    <property type="evidence" value="ECO:0007669"/>
    <property type="project" value="UniProtKB-KW"/>
</dbReference>
<dbReference type="Pfam" id="PF02902">
    <property type="entry name" value="Peptidase_C48"/>
    <property type="match status" value="1"/>
</dbReference>
<dbReference type="EMBL" id="HBKQ01063085">
    <property type="protein sequence ID" value="CAE2290789.1"/>
    <property type="molecule type" value="Transcribed_RNA"/>
</dbReference>
<dbReference type="PANTHER" id="PTHR46468:SF1">
    <property type="entry name" value="SENTRIN-SPECIFIC PROTEASE 8"/>
    <property type="match status" value="1"/>
</dbReference>
<organism evidence="6">
    <name type="scientific">Odontella aurita</name>
    <dbReference type="NCBI Taxonomy" id="265563"/>
    <lineage>
        <taxon>Eukaryota</taxon>
        <taxon>Sar</taxon>
        <taxon>Stramenopiles</taxon>
        <taxon>Ochrophyta</taxon>
        <taxon>Bacillariophyta</taxon>
        <taxon>Mediophyceae</taxon>
        <taxon>Biddulphiophycidae</taxon>
        <taxon>Eupodiscales</taxon>
        <taxon>Odontellaceae</taxon>
        <taxon>Odontella</taxon>
    </lineage>
</organism>
<protein>
    <recommendedName>
        <fullName evidence="5">Ubiquitin-like protease family profile domain-containing protein</fullName>
    </recommendedName>
</protein>
<comment type="similarity">
    <text evidence="1">Belongs to the peptidase C48 family.</text>
</comment>
<evidence type="ECO:0000256" key="2">
    <source>
        <dbReference type="ARBA" id="ARBA00022670"/>
    </source>
</evidence>
<dbReference type="SUPFAM" id="SSF54001">
    <property type="entry name" value="Cysteine proteinases"/>
    <property type="match status" value="1"/>
</dbReference>
<feature type="domain" description="Ubiquitin-like protease family profile" evidence="5">
    <location>
        <begin position="13"/>
        <end position="205"/>
    </location>
</feature>
<dbReference type="PROSITE" id="PS50600">
    <property type="entry name" value="ULP_PROTEASE"/>
    <property type="match status" value="1"/>
</dbReference>
<proteinExistence type="inferred from homology"/>
<dbReference type="InterPro" id="IPR044613">
    <property type="entry name" value="Nep1/2-like"/>
</dbReference>
<evidence type="ECO:0000256" key="3">
    <source>
        <dbReference type="ARBA" id="ARBA00022801"/>
    </source>
</evidence>
<dbReference type="InterPro" id="IPR038765">
    <property type="entry name" value="Papain-like_cys_pep_sf"/>
</dbReference>
<keyword evidence="2" id="KW-0645">Protease</keyword>
<evidence type="ECO:0000313" key="6">
    <source>
        <dbReference type="EMBL" id="CAE2290789.1"/>
    </source>
</evidence>
<accession>A0A7S4NIS5</accession>
<dbReference type="PANTHER" id="PTHR46468">
    <property type="entry name" value="SENTRIN-SPECIFIC PROTEASE 8"/>
    <property type="match status" value="1"/>
</dbReference>